<organism evidence="1">
    <name type="scientific">Rhizophora mucronata</name>
    <name type="common">Asiatic mangrove</name>
    <dbReference type="NCBI Taxonomy" id="61149"/>
    <lineage>
        <taxon>Eukaryota</taxon>
        <taxon>Viridiplantae</taxon>
        <taxon>Streptophyta</taxon>
        <taxon>Embryophyta</taxon>
        <taxon>Tracheophyta</taxon>
        <taxon>Spermatophyta</taxon>
        <taxon>Magnoliopsida</taxon>
        <taxon>eudicotyledons</taxon>
        <taxon>Gunneridae</taxon>
        <taxon>Pentapetalae</taxon>
        <taxon>rosids</taxon>
        <taxon>fabids</taxon>
        <taxon>Malpighiales</taxon>
        <taxon>Rhizophoraceae</taxon>
        <taxon>Rhizophora</taxon>
    </lineage>
</organism>
<evidence type="ECO:0000313" key="1">
    <source>
        <dbReference type="EMBL" id="MBX65596.1"/>
    </source>
</evidence>
<dbReference type="AlphaFoldDB" id="A0A2P2QF73"/>
<proteinExistence type="predicted"/>
<protein>
    <submittedName>
        <fullName evidence="1">Uncharacterized protein</fullName>
    </submittedName>
</protein>
<accession>A0A2P2QF73</accession>
<reference evidence="1" key="1">
    <citation type="submission" date="2018-02" db="EMBL/GenBank/DDBJ databases">
        <title>Rhizophora mucronata_Transcriptome.</title>
        <authorList>
            <person name="Meera S.P."/>
            <person name="Sreeshan A."/>
            <person name="Augustine A."/>
        </authorList>
    </citation>
    <scope>NUCLEOTIDE SEQUENCE</scope>
    <source>
        <tissue evidence="1">Leaf</tissue>
    </source>
</reference>
<name>A0A2P2QF73_RHIMU</name>
<dbReference type="EMBL" id="GGEC01085112">
    <property type="protein sequence ID" value="MBX65596.1"/>
    <property type="molecule type" value="Transcribed_RNA"/>
</dbReference>
<sequence length="23" mass="2641">MVSSQRLLFLSSSTVNWLPSFQL</sequence>